<proteinExistence type="predicted"/>
<dbReference type="InterPro" id="IPR036390">
    <property type="entry name" value="WH_DNA-bd_sf"/>
</dbReference>
<evidence type="ECO:0000256" key="3">
    <source>
        <dbReference type="ARBA" id="ARBA00023163"/>
    </source>
</evidence>
<dbReference type="InterPro" id="IPR000524">
    <property type="entry name" value="Tscrpt_reg_HTH_GntR"/>
</dbReference>
<keyword evidence="2" id="KW-0238">DNA-binding</keyword>
<dbReference type="RefSeq" id="WP_153346125.1">
    <property type="nucleotide sequence ID" value="NZ_WEGI01000011.1"/>
</dbReference>
<dbReference type="OrthoDB" id="8664638at2"/>
<evidence type="ECO:0000256" key="2">
    <source>
        <dbReference type="ARBA" id="ARBA00023125"/>
    </source>
</evidence>
<reference evidence="5 6" key="1">
    <citation type="submission" date="2019-10" db="EMBL/GenBank/DDBJ databases">
        <title>Nocardia macrotermitis sp. nov. and Nocardia aurantia sp. nov., isolated from the gut of fungus growing-termite Macrotermes natalensis.</title>
        <authorList>
            <person name="Benndorf R."/>
            <person name="Schwitalla J."/>
            <person name="Martin K."/>
            <person name="De Beer W."/>
            <person name="Kaster A.-K."/>
            <person name="Vollmers J."/>
            <person name="Poulsen M."/>
            <person name="Beemelmanns C."/>
        </authorList>
    </citation>
    <scope>NUCLEOTIDE SEQUENCE [LARGE SCALE GENOMIC DNA]</scope>
    <source>
        <strain evidence="5 6">RB56</strain>
    </source>
</reference>
<dbReference type="InterPro" id="IPR011711">
    <property type="entry name" value="GntR_C"/>
</dbReference>
<dbReference type="SMART" id="SM00895">
    <property type="entry name" value="FCD"/>
    <property type="match status" value="1"/>
</dbReference>
<dbReference type="SMART" id="SM00345">
    <property type="entry name" value="HTH_GNTR"/>
    <property type="match status" value="1"/>
</dbReference>
<dbReference type="InterPro" id="IPR036388">
    <property type="entry name" value="WH-like_DNA-bd_sf"/>
</dbReference>
<dbReference type="AlphaFoldDB" id="A0A7K0DU78"/>
<dbReference type="SUPFAM" id="SSF48008">
    <property type="entry name" value="GntR ligand-binding domain-like"/>
    <property type="match status" value="1"/>
</dbReference>
<organism evidence="5 6">
    <name type="scientific">Nocardia aurantia</name>
    <dbReference type="NCBI Taxonomy" id="2585199"/>
    <lineage>
        <taxon>Bacteria</taxon>
        <taxon>Bacillati</taxon>
        <taxon>Actinomycetota</taxon>
        <taxon>Actinomycetes</taxon>
        <taxon>Mycobacteriales</taxon>
        <taxon>Nocardiaceae</taxon>
        <taxon>Nocardia</taxon>
    </lineage>
</organism>
<keyword evidence="6" id="KW-1185">Reference proteome</keyword>
<dbReference type="Pfam" id="PF07729">
    <property type="entry name" value="FCD"/>
    <property type="match status" value="1"/>
</dbReference>
<protein>
    <recommendedName>
        <fullName evidence="4">HTH gntR-type domain-containing protein</fullName>
    </recommendedName>
</protein>
<comment type="caution">
    <text evidence="5">The sequence shown here is derived from an EMBL/GenBank/DDBJ whole genome shotgun (WGS) entry which is preliminary data.</text>
</comment>
<evidence type="ECO:0000256" key="1">
    <source>
        <dbReference type="ARBA" id="ARBA00023015"/>
    </source>
</evidence>
<evidence type="ECO:0000313" key="6">
    <source>
        <dbReference type="Proteomes" id="UP000431401"/>
    </source>
</evidence>
<gene>
    <name evidence="5" type="ORF">NRB56_49050</name>
</gene>
<dbReference type="GO" id="GO:0003700">
    <property type="term" value="F:DNA-binding transcription factor activity"/>
    <property type="evidence" value="ECO:0007669"/>
    <property type="project" value="InterPro"/>
</dbReference>
<dbReference type="PRINTS" id="PR00035">
    <property type="entry name" value="HTHGNTR"/>
</dbReference>
<dbReference type="InterPro" id="IPR008920">
    <property type="entry name" value="TF_FadR/GntR_C"/>
</dbReference>
<sequence>MASPTTVPGHAQLPPVPPRVQNMLRQCGPGLPPLRERVRDVLRDWIAVGRLTPGMRLFEQDLAVALGISRVPVREAIRLLEAEGYVTVRGRQVRVRALDPASVAHLFDVCETLEALAARQAAEQITPAGALRLREVLELGRTRLATGGFPISDGGNMALHEEISRLAGNEVLDGVLAPLRGRVQFLLRHGSEHDRIETEHAAIAAAIANGDPELAAELSAAHMRATRREVLADLPW</sequence>
<evidence type="ECO:0000259" key="4">
    <source>
        <dbReference type="PROSITE" id="PS50949"/>
    </source>
</evidence>
<dbReference type="CDD" id="cd07377">
    <property type="entry name" value="WHTH_GntR"/>
    <property type="match status" value="1"/>
</dbReference>
<name>A0A7K0DU78_9NOCA</name>
<keyword evidence="1" id="KW-0805">Transcription regulation</keyword>
<dbReference type="SUPFAM" id="SSF46785">
    <property type="entry name" value="Winged helix' DNA-binding domain"/>
    <property type="match status" value="1"/>
</dbReference>
<dbReference type="GO" id="GO:0003677">
    <property type="term" value="F:DNA binding"/>
    <property type="evidence" value="ECO:0007669"/>
    <property type="project" value="UniProtKB-KW"/>
</dbReference>
<keyword evidence="3" id="KW-0804">Transcription</keyword>
<dbReference type="PANTHER" id="PTHR43537">
    <property type="entry name" value="TRANSCRIPTIONAL REGULATOR, GNTR FAMILY"/>
    <property type="match status" value="1"/>
</dbReference>
<dbReference type="EMBL" id="WEGI01000011">
    <property type="protein sequence ID" value="MQY29315.1"/>
    <property type="molecule type" value="Genomic_DNA"/>
</dbReference>
<dbReference type="PROSITE" id="PS50949">
    <property type="entry name" value="HTH_GNTR"/>
    <property type="match status" value="1"/>
</dbReference>
<feature type="domain" description="HTH gntR-type" evidence="4">
    <location>
        <begin position="32"/>
        <end position="98"/>
    </location>
</feature>
<accession>A0A7K0DU78</accession>
<evidence type="ECO:0000313" key="5">
    <source>
        <dbReference type="EMBL" id="MQY29315.1"/>
    </source>
</evidence>
<dbReference type="Pfam" id="PF00392">
    <property type="entry name" value="GntR"/>
    <property type="match status" value="1"/>
</dbReference>
<dbReference type="Gene3D" id="1.10.10.10">
    <property type="entry name" value="Winged helix-like DNA-binding domain superfamily/Winged helix DNA-binding domain"/>
    <property type="match status" value="1"/>
</dbReference>
<dbReference type="Gene3D" id="1.20.120.530">
    <property type="entry name" value="GntR ligand-binding domain-like"/>
    <property type="match status" value="1"/>
</dbReference>
<dbReference type="PANTHER" id="PTHR43537:SF24">
    <property type="entry name" value="GLUCONATE OPERON TRANSCRIPTIONAL REPRESSOR"/>
    <property type="match status" value="1"/>
</dbReference>
<dbReference type="Proteomes" id="UP000431401">
    <property type="component" value="Unassembled WGS sequence"/>
</dbReference>